<keyword evidence="2" id="KW-1185">Reference proteome</keyword>
<dbReference type="SUPFAM" id="SSF56219">
    <property type="entry name" value="DNase I-like"/>
    <property type="match status" value="1"/>
</dbReference>
<dbReference type="Gene3D" id="3.60.10.10">
    <property type="entry name" value="Endonuclease/exonuclease/phosphatase"/>
    <property type="match status" value="1"/>
</dbReference>
<evidence type="ECO:0000313" key="1">
    <source>
        <dbReference type="EMBL" id="KAH8029625.1"/>
    </source>
</evidence>
<dbReference type="InterPro" id="IPR036691">
    <property type="entry name" value="Endo/exonu/phosph_ase_sf"/>
</dbReference>
<evidence type="ECO:0008006" key="3">
    <source>
        <dbReference type="Google" id="ProtNLM"/>
    </source>
</evidence>
<sequence>MADRSVVTIWQWNCRGFCHKRYYLFLHLLQIDPLASLDIIVLQETHANVSLSVYVAHNQVAHDPQPHPVTVILTRRTLVVNRADMTFPALHHIFLKVLPERREQPSLFILNVYSPLRATEEASLLTLIRAAAARALKPTFLFSATSTDSPTVGISSVTTIAYAAASHTSIVLLSNTPPCLHANSGNNSARCSPLSWAANNLGISSEDATSSTLFLASRSFAGNYNEWSGPTPVTLRR</sequence>
<gene>
    <name evidence="1" type="ORF">HPB51_002078</name>
</gene>
<comment type="caution">
    <text evidence="1">The sequence shown here is derived from an EMBL/GenBank/DDBJ whole genome shotgun (WGS) entry which is preliminary data.</text>
</comment>
<accession>A0A9J6E678</accession>
<dbReference type="Proteomes" id="UP000821866">
    <property type="component" value="Chromosome 3"/>
</dbReference>
<reference evidence="1" key="2">
    <citation type="submission" date="2021-09" db="EMBL/GenBank/DDBJ databases">
        <authorList>
            <person name="Jia N."/>
            <person name="Wang J."/>
            <person name="Shi W."/>
            <person name="Du L."/>
            <person name="Sun Y."/>
            <person name="Zhan W."/>
            <person name="Jiang J."/>
            <person name="Wang Q."/>
            <person name="Zhang B."/>
            <person name="Ji P."/>
            <person name="Sakyi L.B."/>
            <person name="Cui X."/>
            <person name="Yuan T."/>
            <person name="Jiang B."/>
            <person name="Yang W."/>
            <person name="Lam T.T.-Y."/>
            <person name="Chang Q."/>
            <person name="Ding S."/>
            <person name="Wang X."/>
            <person name="Zhu J."/>
            <person name="Ruan X."/>
            <person name="Zhao L."/>
            <person name="Wei J."/>
            <person name="Que T."/>
            <person name="Du C."/>
            <person name="Cheng J."/>
            <person name="Dai P."/>
            <person name="Han X."/>
            <person name="Huang E."/>
            <person name="Gao Y."/>
            <person name="Liu J."/>
            <person name="Shao H."/>
            <person name="Ye R."/>
            <person name="Li L."/>
            <person name="Wei W."/>
            <person name="Wang X."/>
            <person name="Wang C."/>
            <person name="Huo Q."/>
            <person name="Li W."/>
            <person name="Guo W."/>
            <person name="Chen H."/>
            <person name="Chen S."/>
            <person name="Zhou L."/>
            <person name="Zhou L."/>
            <person name="Ni X."/>
            <person name="Tian J."/>
            <person name="Zhou Y."/>
            <person name="Sheng Y."/>
            <person name="Liu T."/>
            <person name="Pan Y."/>
            <person name="Xia L."/>
            <person name="Li J."/>
            <person name="Zhao F."/>
            <person name="Cao W."/>
        </authorList>
    </citation>
    <scope>NUCLEOTIDE SEQUENCE</scope>
    <source>
        <strain evidence="1">Rmic-2018</strain>
        <tissue evidence="1">Larvae</tissue>
    </source>
</reference>
<evidence type="ECO:0000313" key="2">
    <source>
        <dbReference type="Proteomes" id="UP000821866"/>
    </source>
</evidence>
<protein>
    <recommendedName>
        <fullName evidence="3">Tick transposon</fullName>
    </recommendedName>
</protein>
<dbReference type="AlphaFoldDB" id="A0A9J6E678"/>
<dbReference type="EMBL" id="JABSTU010000005">
    <property type="protein sequence ID" value="KAH8029625.1"/>
    <property type="molecule type" value="Genomic_DNA"/>
</dbReference>
<proteinExistence type="predicted"/>
<name>A0A9J6E678_RHIMP</name>
<organism evidence="1 2">
    <name type="scientific">Rhipicephalus microplus</name>
    <name type="common">Cattle tick</name>
    <name type="synonym">Boophilus microplus</name>
    <dbReference type="NCBI Taxonomy" id="6941"/>
    <lineage>
        <taxon>Eukaryota</taxon>
        <taxon>Metazoa</taxon>
        <taxon>Ecdysozoa</taxon>
        <taxon>Arthropoda</taxon>
        <taxon>Chelicerata</taxon>
        <taxon>Arachnida</taxon>
        <taxon>Acari</taxon>
        <taxon>Parasitiformes</taxon>
        <taxon>Ixodida</taxon>
        <taxon>Ixodoidea</taxon>
        <taxon>Ixodidae</taxon>
        <taxon>Rhipicephalinae</taxon>
        <taxon>Rhipicephalus</taxon>
        <taxon>Boophilus</taxon>
    </lineage>
</organism>
<reference evidence="1" key="1">
    <citation type="journal article" date="2020" name="Cell">
        <title>Large-Scale Comparative Analyses of Tick Genomes Elucidate Their Genetic Diversity and Vector Capacities.</title>
        <authorList>
            <consortium name="Tick Genome and Microbiome Consortium (TIGMIC)"/>
            <person name="Jia N."/>
            <person name="Wang J."/>
            <person name="Shi W."/>
            <person name="Du L."/>
            <person name="Sun Y."/>
            <person name="Zhan W."/>
            <person name="Jiang J.F."/>
            <person name="Wang Q."/>
            <person name="Zhang B."/>
            <person name="Ji P."/>
            <person name="Bell-Sakyi L."/>
            <person name="Cui X.M."/>
            <person name="Yuan T.T."/>
            <person name="Jiang B.G."/>
            <person name="Yang W.F."/>
            <person name="Lam T.T."/>
            <person name="Chang Q.C."/>
            <person name="Ding S.J."/>
            <person name="Wang X.J."/>
            <person name="Zhu J.G."/>
            <person name="Ruan X.D."/>
            <person name="Zhao L."/>
            <person name="Wei J.T."/>
            <person name="Ye R.Z."/>
            <person name="Que T.C."/>
            <person name="Du C.H."/>
            <person name="Zhou Y.H."/>
            <person name="Cheng J.X."/>
            <person name="Dai P.F."/>
            <person name="Guo W.B."/>
            <person name="Han X.H."/>
            <person name="Huang E.J."/>
            <person name="Li L.F."/>
            <person name="Wei W."/>
            <person name="Gao Y.C."/>
            <person name="Liu J.Z."/>
            <person name="Shao H.Z."/>
            <person name="Wang X."/>
            <person name="Wang C.C."/>
            <person name="Yang T.C."/>
            <person name="Huo Q.B."/>
            <person name="Li W."/>
            <person name="Chen H.Y."/>
            <person name="Chen S.E."/>
            <person name="Zhou L.G."/>
            <person name="Ni X.B."/>
            <person name="Tian J.H."/>
            <person name="Sheng Y."/>
            <person name="Liu T."/>
            <person name="Pan Y.S."/>
            <person name="Xia L.Y."/>
            <person name="Li J."/>
            <person name="Zhao F."/>
            <person name="Cao W.C."/>
        </authorList>
    </citation>
    <scope>NUCLEOTIDE SEQUENCE</scope>
    <source>
        <strain evidence="1">Rmic-2018</strain>
    </source>
</reference>